<dbReference type="PROSITE" id="PS50801">
    <property type="entry name" value="STAS"/>
    <property type="match status" value="1"/>
</dbReference>
<evidence type="ECO:0000313" key="2">
    <source>
        <dbReference type="EMBL" id="MBD5781017.1"/>
    </source>
</evidence>
<evidence type="ECO:0000313" key="3">
    <source>
        <dbReference type="Proteomes" id="UP000622317"/>
    </source>
</evidence>
<dbReference type="EMBL" id="JACYFG010000038">
    <property type="protein sequence ID" value="MBD5781017.1"/>
    <property type="molecule type" value="Genomic_DNA"/>
</dbReference>
<dbReference type="AlphaFoldDB" id="A0A927IGB6"/>
<gene>
    <name evidence="2" type="ORF">IEN85_16065</name>
</gene>
<dbReference type="Proteomes" id="UP000622317">
    <property type="component" value="Unassembled WGS sequence"/>
</dbReference>
<evidence type="ECO:0000259" key="1">
    <source>
        <dbReference type="PROSITE" id="PS50801"/>
    </source>
</evidence>
<organism evidence="2 3">
    <name type="scientific">Pelagicoccus enzymogenes</name>
    <dbReference type="NCBI Taxonomy" id="2773457"/>
    <lineage>
        <taxon>Bacteria</taxon>
        <taxon>Pseudomonadati</taxon>
        <taxon>Verrucomicrobiota</taxon>
        <taxon>Opitutia</taxon>
        <taxon>Puniceicoccales</taxon>
        <taxon>Pelagicoccaceae</taxon>
        <taxon>Pelagicoccus</taxon>
    </lineage>
</organism>
<accession>A0A927IGB6</accession>
<proteinExistence type="predicted"/>
<dbReference type="Gene3D" id="3.30.750.24">
    <property type="entry name" value="STAS domain"/>
    <property type="match status" value="1"/>
</dbReference>
<sequence>MHPTIHSYKADADIVSTNASQHWTRIEPLLQNVKSSELLELDLRAANIVDSVGLNVIVKTIKTANNQNARVRLLIGNQSLKRICTFTRLDQKAEIVGP</sequence>
<dbReference type="InterPro" id="IPR002645">
    <property type="entry name" value="STAS_dom"/>
</dbReference>
<feature type="domain" description="STAS" evidence="1">
    <location>
        <begin position="1"/>
        <end position="98"/>
    </location>
</feature>
<dbReference type="Pfam" id="PF01740">
    <property type="entry name" value="STAS"/>
    <property type="match status" value="1"/>
</dbReference>
<dbReference type="InterPro" id="IPR036513">
    <property type="entry name" value="STAS_dom_sf"/>
</dbReference>
<dbReference type="RefSeq" id="WP_191618121.1">
    <property type="nucleotide sequence ID" value="NZ_JACYFG010000038.1"/>
</dbReference>
<dbReference type="SUPFAM" id="SSF52091">
    <property type="entry name" value="SpoIIaa-like"/>
    <property type="match status" value="1"/>
</dbReference>
<reference evidence="2" key="1">
    <citation type="submission" date="2020-09" db="EMBL/GenBank/DDBJ databases">
        <title>Pelagicoccus enzymogenes sp. nov. with an EPS production, isolated from marine sediment.</title>
        <authorList>
            <person name="Feng X."/>
        </authorList>
    </citation>
    <scope>NUCLEOTIDE SEQUENCE</scope>
    <source>
        <strain evidence="2">NFK12</strain>
    </source>
</reference>
<comment type="caution">
    <text evidence="2">The sequence shown here is derived from an EMBL/GenBank/DDBJ whole genome shotgun (WGS) entry which is preliminary data.</text>
</comment>
<name>A0A927IGB6_9BACT</name>
<keyword evidence="3" id="KW-1185">Reference proteome</keyword>
<protein>
    <submittedName>
        <fullName evidence="2">STAS domain-containing protein</fullName>
    </submittedName>
</protein>